<evidence type="ECO:0000313" key="3">
    <source>
        <dbReference type="EMBL" id="GGV02128.1"/>
    </source>
</evidence>
<keyword evidence="4" id="KW-1185">Reference proteome</keyword>
<dbReference type="RefSeq" id="WP_189308459.1">
    <property type="nucleotide sequence ID" value="NZ_BMRP01000075.1"/>
</dbReference>
<feature type="domain" description="Methyltransferase type 11" evidence="2">
    <location>
        <begin position="35"/>
        <end position="129"/>
    </location>
</feature>
<name>A0ABQ2VNG3_9ACTN</name>
<dbReference type="InterPro" id="IPR029063">
    <property type="entry name" value="SAM-dependent_MTases_sf"/>
</dbReference>
<dbReference type="PANTHER" id="PTHR43591">
    <property type="entry name" value="METHYLTRANSFERASE"/>
    <property type="match status" value="1"/>
</dbReference>
<evidence type="ECO:0000259" key="2">
    <source>
        <dbReference type="Pfam" id="PF08241"/>
    </source>
</evidence>
<comment type="caution">
    <text evidence="3">The sequence shown here is derived from an EMBL/GenBank/DDBJ whole genome shotgun (WGS) entry which is preliminary data.</text>
</comment>
<dbReference type="EMBL" id="BMRP01000075">
    <property type="protein sequence ID" value="GGV02128.1"/>
    <property type="molecule type" value="Genomic_DNA"/>
</dbReference>
<dbReference type="Gene3D" id="3.40.50.150">
    <property type="entry name" value="Vaccinia Virus protein VP39"/>
    <property type="match status" value="1"/>
</dbReference>
<sequence length="212" mass="22803">MKTGNDGSFGADRAPDGRSNYEILCDRVAGSRRVLGLGCGDGLLLELLARSDERQLAGLDPSPESPALARRRPALSAVRWEVGRAQDPPFADDSFDACVSHMVLMLMDEVEHVGAEAARVLSPGGVLACVVGGGAVGGEAYDLFVRRSVPRRGRRRSQAGRFPAPSRSISPRRNCVRGLNPTPRWMGRQQMPPDPPHDPQDARPTAATTQQV</sequence>
<accession>A0ABQ2VNG3</accession>
<dbReference type="Proteomes" id="UP000654471">
    <property type="component" value="Unassembled WGS sequence"/>
</dbReference>
<organism evidence="3 4">
    <name type="scientific">Streptomyces albospinus</name>
    <dbReference type="NCBI Taxonomy" id="285515"/>
    <lineage>
        <taxon>Bacteria</taxon>
        <taxon>Bacillati</taxon>
        <taxon>Actinomycetota</taxon>
        <taxon>Actinomycetes</taxon>
        <taxon>Kitasatosporales</taxon>
        <taxon>Streptomycetaceae</taxon>
        <taxon>Streptomyces</taxon>
    </lineage>
</organism>
<protein>
    <recommendedName>
        <fullName evidence="2">Methyltransferase type 11 domain-containing protein</fullName>
    </recommendedName>
</protein>
<reference evidence="4" key="1">
    <citation type="journal article" date="2019" name="Int. J. Syst. Evol. Microbiol.">
        <title>The Global Catalogue of Microorganisms (GCM) 10K type strain sequencing project: providing services to taxonomists for standard genome sequencing and annotation.</title>
        <authorList>
            <consortium name="The Broad Institute Genomics Platform"/>
            <consortium name="The Broad Institute Genome Sequencing Center for Infectious Disease"/>
            <person name="Wu L."/>
            <person name="Ma J."/>
        </authorList>
    </citation>
    <scope>NUCLEOTIDE SEQUENCE [LARGE SCALE GENOMIC DNA]</scope>
    <source>
        <strain evidence="4">JCM 3399</strain>
    </source>
</reference>
<proteinExistence type="predicted"/>
<evidence type="ECO:0000256" key="1">
    <source>
        <dbReference type="SAM" id="MobiDB-lite"/>
    </source>
</evidence>
<dbReference type="SUPFAM" id="SSF53335">
    <property type="entry name" value="S-adenosyl-L-methionine-dependent methyltransferases"/>
    <property type="match status" value="1"/>
</dbReference>
<dbReference type="InterPro" id="IPR013216">
    <property type="entry name" value="Methyltransf_11"/>
</dbReference>
<gene>
    <name evidence="3" type="ORF">GCM10010211_81860</name>
</gene>
<dbReference type="Pfam" id="PF08241">
    <property type="entry name" value="Methyltransf_11"/>
    <property type="match status" value="1"/>
</dbReference>
<feature type="region of interest" description="Disordered" evidence="1">
    <location>
        <begin position="152"/>
        <end position="212"/>
    </location>
</feature>
<evidence type="ECO:0000313" key="4">
    <source>
        <dbReference type="Proteomes" id="UP000654471"/>
    </source>
</evidence>